<evidence type="ECO:0000313" key="1">
    <source>
        <dbReference type="EMBL" id="GAQ33314.1"/>
    </source>
</evidence>
<gene>
    <name evidence="1" type="ORF">ABL_00099</name>
</gene>
<dbReference type="Proteomes" id="UP000068243">
    <property type="component" value="Unassembled WGS sequence"/>
</dbReference>
<dbReference type="Gene3D" id="3.30.559.10">
    <property type="entry name" value="Chloramphenicol acetyltransferase-like domain"/>
    <property type="match status" value="1"/>
</dbReference>
<proteinExistence type="predicted"/>
<dbReference type="VEuPathDB" id="FungiDB:An01g01140"/>
<dbReference type="AlphaFoldDB" id="A0A100I235"/>
<protein>
    <submittedName>
        <fullName evidence="1">Uncharacterized protein</fullName>
    </submittedName>
</protein>
<dbReference type="PANTHER" id="PTHR42034">
    <property type="entry name" value="CHROMOSOME 7, WHOLE GENOME SHOTGUN SEQUENCE-RELATED"/>
    <property type="match status" value="1"/>
</dbReference>
<dbReference type="VEuPathDB" id="FungiDB:M747DRAFT_296216"/>
<evidence type="ECO:0000313" key="2">
    <source>
        <dbReference type="Proteomes" id="UP000068243"/>
    </source>
</evidence>
<dbReference type="SUPFAM" id="SSF52777">
    <property type="entry name" value="CoA-dependent acyltransferases"/>
    <property type="match status" value="1"/>
</dbReference>
<dbReference type="PANTHER" id="PTHR42034:SF1">
    <property type="entry name" value="CONDENSATION DOMAIN-CONTAINING PROTEIN"/>
    <property type="match status" value="1"/>
</dbReference>
<dbReference type="OMA" id="VRYINYS"/>
<name>A0A100I235_ASPNG</name>
<sequence>MGSATSDEYSWREVRPRRWERNIDEAEQFYTSLAKAYEGTGRTFFAITGAISLAIPADGKLSPRETEERSVAALRAAWVQMRYHHPTIASRVEYNVDEKRCKKVYETFPGPSSIREWTDETFRVMSNGMTAIEWCNADPPVPKLPTLFLLRVPSGDGTFRADLVLRAHHDIIDGMGTLLLFKNLFTHAALAYTQDMGYSLPNFGSEWHNLSPAFRVAAAIPDSLSTTQHDRMQQILNFNASAKEDVEIASPPFKKENDLPGKHQRIAITLSPEQTKRLLDRCHAADLSVTQAYHTAIALAVRDKQECRGEARKVRYMSYCLINERPHCKLPYSTPSHPASVYHSVSGRCLAIDMIVPALSSTVETAIDSCGFKFEFSDIARSVRNFYLSIRDDNEHIFLAPSYWAMSTIPYTSDGSTQSIPARNNAPSVSISSMGVLDKVIHHEYGPFQLDDPWVTGEELGTGIGVFLSSWKGRLTLSAAYNDAWHDQREVMDFLECCNRSVFAGLEVTG</sequence>
<accession>A0A100I235</accession>
<dbReference type="EMBL" id="BCMY01000001">
    <property type="protein sequence ID" value="GAQ33314.1"/>
    <property type="molecule type" value="Genomic_DNA"/>
</dbReference>
<comment type="caution">
    <text evidence="1">The sequence shown here is derived from an EMBL/GenBank/DDBJ whole genome shotgun (WGS) entry which is preliminary data.</text>
</comment>
<organism evidence="1 2">
    <name type="scientific">Aspergillus niger</name>
    <dbReference type="NCBI Taxonomy" id="5061"/>
    <lineage>
        <taxon>Eukaryota</taxon>
        <taxon>Fungi</taxon>
        <taxon>Dikarya</taxon>
        <taxon>Ascomycota</taxon>
        <taxon>Pezizomycotina</taxon>
        <taxon>Eurotiomycetes</taxon>
        <taxon>Eurotiomycetidae</taxon>
        <taxon>Eurotiales</taxon>
        <taxon>Aspergillaceae</taxon>
        <taxon>Aspergillus</taxon>
        <taxon>Aspergillus subgen. Circumdati</taxon>
    </lineage>
</organism>
<dbReference type="InterPro" id="IPR023213">
    <property type="entry name" value="CAT-like_dom_sf"/>
</dbReference>
<dbReference type="OrthoDB" id="2548233at2759"/>
<dbReference type="Gene3D" id="3.30.559.30">
    <property type="entry name" value="Nonribosomal peptide synthetase, condensation domain"/>
    <property type="match status" value="1"/>
</dbReference>
<reference evidence="2" key="1">
    <citation type="journal article" date="2016" name="Genome Announc.">
        <title>Draft genome sequence of Aspergillus niger strain An76.</title>
        <authorList>
            <person name="Gong W."/>
            <person name="Cheng Z."/>
            <person name="Zhang H."/>
            <person name="Liu L."/>
            <person name="Gao P."/>
            <person name="Wang L."/>
        </authorList>
    </citation>
    <scope>NUCLEOTIDE SEQUENCE [LARGE SCALE GENOMIC DNA]</scope>
    <source>
        <strain evidence="2">An76</strain>
    </source>
</reference>